<proteinExistence type="predicted"/>
<reference evidence="2" key="1">
    <citation type="journal article" date="2012" name="Nature">
        <title>A physical, genetic and functional sequence assembly of the barley genome.</title>
        <authorList>
            <consortium name="The International Barley Genome Sequencing Consortium"/>
            <person name="Mayer K.F."/>
            <person name="Waugh R."/>
            <person name="Brown J.W."/>
            <person name="Schulman A."/>
            <person name="Langridge P."/>
            <person name="Platzer M."/>
            <person name="Fincher G.B."/>
            <person name="Muehlbauer G.J."/>
            <person name="Sato K."/>
            <person name="Close T.J."/>
            <person name="Wise R.P."/>
            <person name="Stein N."/>
        </authorList>
    </citation>
    <scope>NUCLEOTIDE SEQUENCE [LARGE SCALE GENOMIC DNA]</scope>
    <source>
        <strain evidence="2">cv. Morex</strain>
    </source>
</reference>
<evidence type="ECO:0000313" key="2">
    <source>
        <dbReference type="Proteomes" id="UP000011116"/>
    </source>
</evidence>
<sequence>MVESMFSMPTASYVFSIKFRSGHICGVCMIVHIASRLVYIALGLEIPAKRQINGVWHAHNQTNVLCW</sequence>
<reference evidence="1" key="2">
    <citation type="submission" date="2020-10" db="EMBL/GenBank/DDBJ databases">
        <authorList>
            <person name="Scholz U."/>
            <person name="Mascher M."/>
            <person name="Fiebig A."/>
        </authorList>
    </citation>
    <scope>NUCLEOTIDE SEQUENCE [LARGE SCALE GENOMIC DNA]</scope>
    <source>
        <strain evidence="1">cv. Morex</strain>
    </source>
</reference>
<accession>A0A8I6XH02</accession>
<dbReference type="Gramene" id="HORVU.MOREX.r2.3HG0248790.1">
    <property type="protein sequence ID" value="HORVU.MOREX.r2.3HG0248790.1.CDS.1"/>
    <property type="gene ID" value="HORVU.MOREX.r2.3HG0248790"/>
</dbReference>
<dbReference type="EnsemblPlants" id="HORVU.MOREX.r3.3HG0298500.1">
    <property type="protein sequence ID" value="HORVU.MOREX.r3.3HG0298500.1.CDS1"/>
    <property type="gene ID" value="HORVU.MOREX.r3.3HG0298500"/>
</dbReference>
<protein>
    <submittedName>
        <fullName evidence="1">Uncharacterized protein</fullName>
    </submittedName>
</protein>
<organism evidence="1 2">
    <name type="scientific">Hordeum vulgare subsp. vulgare</name>
    <name type="common">Domesticated barley</name>
    <dbReference type="NCBI Taxonomy" id="112509"/>
    <lineage>
        <taxon>Eukaryota</taxon>
        <taxon>Viridiplantae</taxon>
        <taxon>Streptophyta</taxon>
        <taxon>Embryophyta</taxon>
        <taxon>Tracheophyta</taxon>
        <taxon>Spermatophyta</taxon>
        <taxon>Magnoliopsida</taxon>
        <taxon>Liliopsida</taxon>
        <taxon>Poales</taxon>
        <taxon>Poaceae</taxon>
        <taxon>BOP clade</taxon>
        <taxon>Pooideae</taxon>
        <taxon>Triticodae</taxon>
        <taxon>Triticeae</taxon>
        <taxon>Hordeinae</taxon>
        <taxon>Hordeum</taxon>
    </lineage>
</organism>
<dbReference type="Proteomes" id="UP000011116">
    <property type="component" value="Chromosome 3H"/>
</dbReference>
<evidence type="ECO:0000313" key="1">
    <source>
        <dbReference type="EnsemblPlants" id="HORVU.MOREX.r3.3HG0298500.1.CDS1"/>
    </source>
</evidence>
<dbReference type="Gramene" id="HORVU.MOREX.r3.3HG0298500.1">
    <property type="protein sequence ID" value="HORVU.MOREX.r3.3HG0298500.1.CDS1"/>
    <property type="gene ID" value="HORVU.MOREX.r3.3HG0298500"/>
</dbReference>
<dbReference type="AlphaFoldDB" id="A0A8I6XH02"/>
<reference evidence="1" key="3">
    <citation type="submission" date="2022-01" db="UniProtKB">
        <authorList>
            <consortium name="EnsemblPlants"/>
        </authorList>
    </citation>
    <scope>IDENTIFICATION</scope>
    <source>
        <strain evidence="1">subsp. vulgare</strain>
    </source>
</reference>
<name>A0A8I6XH02_HORVV</name>
<keyword evidence="2" id="KW-1185">Reference proteome</keyword>